<keyword evidence="2" id="KW-0067">ATP-binding</keyword>
<feature type="domain" description="AAA ATPase AAA+ lid" evidence="4">
    <location>
        <begin position="115"/>
        <end position="156"/>
    </location>
</feature>
<sequence>MNVMEISEGYILDRWKLAAKVSPSSSEGKVIGYEMDPKNHHPPLHLSPLRPASSTPAADDPLSPSTNHHHTAADPPAENRTLSRDAPRIMVGLPSVESWEIILKTLLGKEKVENLDFKELANMTEGFSRSDLKNLCITAAYLPVRELIQQERLKDLMYTTKACLLFLWLEIVGAKIWSLRNLNNLKPQPLMRPDPLPLRSLAKPSSPPELEQTAVEVEYANGDSAFVKVTYPWKPLRCSECHVFGHLEASHKMEPTVTGGSRVPILVTPNEQVTVLPSEESVEQAMVNPEGFGLKSTGVLGQYSHSPKLTSPAVGSLPRNSVVMTDGVASSWVGQHQGLVVKTPPPPGCHSPPKVSSGLSNTFAILQSIVFGDEQYMPGSTVGLHSGQEENKGLGSSVSTLDSTVPLVLPEDPAGLVPNSDAPSLSECVVLVTLAECGARSVEGVVSGHEEGSPTQPVPVPVVTKGPGAGRSSRRPPLVANAQRQSVKLFSCFRDLVKLNVLAP</sequence>
<evidence type="ECO:0000256" key="3">
    <source>
        <dbReference type="SAM" id="MobiDB-lite"/>
    </source>
</evidence>
<evidence type="ECO:0000256" key="2">
    <source>
        <dbReference type="ARBA" id="ARBA00022840"/>
    </source>
</evidence>
<dbReference type="PANTHER" id="PTHR45644">
    <property type="entry name" value="AAA ATPASE, PUTATIVE (AFU_ORTHOLOGUE AFUA_2G12920)-RELATED-RELATED"/>
    <property type="match status" value="1"/>
</dbReference>
<name>A0AAV6K4A7_9ERIC</name>
<dbReference type="Proteomes" id="UP000823749">
    <property type="component" value="Chromosome 5"/>
</dbReference>
<dbReference type="InterPro" id="IPR041569">
    <property type="entry name" value="AAA_lid_3"/>
</dbReference>
<dbReference type="Gene3D" id="1.10.8.60">
    <property type="match status" value="1"/>
</dbReference>
<evidence type="ECO:0000313" key="6">
    <source>
        <dbReference type="Proteomes" id="UP000823749"/>
    </source>
</evidence>
<proteinExistence type="predicted"/>
<dbReference type="Pfam" id="PF17862">
    <property type="entry name" value="AAA_lid_3"/>
    <property type="match status" value="1"/>
</dbReference>
<evidence type="ECO:0000256" key="1">
    <source>
        <dbReference type="ARBA" id="ARBA00022741"/>
    </source>
</evidence>
<keyword evidence="6" id="KW-1185">Reference proteome</keyword>
<protein>
    <recommendedName>
        <fullName evidence="4">AAA ATPase AAA+ lid domain-containing protein</fullName>
    </recommendedName>
</protein>
<comment type="caution">
    <text evidence="5">The sequence shown here is derived from an EMBL/GenBank/DDBJ whole genome shotgun (WGS) entry which is preliminary data.</text>
</comment>
<accession>A0AAV6K4A7</accession>
<feature type="region of interest" description="Disordered" evidence="3">
    <location>
        <begin position="27"/>
        <end position="84"/>
    </location>
</feature>
<evidence type="ECO:0000313" key="5">
    <source>
        <dbReference type="EMBL" id="KAG5547169.1"/>
    </source>
</evidence>
<dbReference type="GO" id="GO:0005524">
    <property type="term" value="F:ATP binding"/>
    <property type="evidence" value="ECO:0007669"/>
    <property type="project" value="UniProtKB-KW"/>
</dbReference>
<dbReference type="AlphaFoldDB" id="A0AAV6K4A7"/>
<feature type="compositionally biased region" description="Low complexity" evidence="3">
    <location>
        <begin position="44"/>
        <end position="54"/>
    </location>
</feature>
<keyword evidence="1" id="KW-0547">Nucleotide-binding</keyword>
<evidence type="ECO:0000259" key="4">
    <source>
        <dbReference type="Pfam" id="PF17862"/>
    </source>
</evidence>
<reference evidence="5" key="1">
    <citation type="submission" date="2020-08" db="EMBL/GenBank/DDBJ databases">
        <title>Plant Genome Project.</title>
        <authorList>
            <person name="Zhang R.-G."/>
        </authorList>
    </citation>
    <scope>NUCLEOTIDE SEQUENCE</scope>
    <source>
        <strain evidence="5">WSP0</strain>
        <tissue evidence="5">Leaf</tissue>
    </source>
</reference>
<organism evidence="5 6">
    <name type="scientific">Rhododendron griersonianum</name>
    <dbReference type="NCBI Taxonomy" id="479676"/>
    <lineage>
        <taxon>Eukaryota</taxon>
        <taxon>Viridiplantae</taxon>
        <taxon>Streptophyta</taxon>
        <taxon>Embryophyta</taxon>
        <taxon>Tracheophyta</taxon>
        <taxon>Spermatophyta</taxon>
        <taxon>Magnoliopsida</taxon>
        <taxon>eudicotyledons</taxon>
        <taxon>Gunneridae</taxon>
        <taxon>Pentapetalae</taxon>
        <taxon>asterids</taxon>
        <taxon>Ericales</taxon>
        <taxon>Ericaceae</taxon>
        <taxon>Ericoideae</taxon>
        <taxon>Rhodoreae</taxon>
        <taxon>Rhododendron</taxon>
    </lineage>
</organism>
<gene>
    <name evidence="5" type="ORF">RHGRI_012996</name>
</gene>
<dbReference type="InterPro" id="IPR051701">
    <property type="entry name" value="Mito_OM_Translocase_MSP1"/>
</dbReference>
<dbReference type="PANTHER" id="PTHR45644:SF83">
    <property type="entry name" value="P-LOOP CONTAINING NUCLEOSIDE TRIPHOSPHATE HYDROLASES SUPERFAMILY PROTEIN"/>
    <property type="match status" value="1"/>
</dbReference>
<dbReference type="GO" id="GO:0005741">
    <property type="term" value="C:mitochondrial outer membrane"/>
    <property type="evidence" value="ECO:0007669"/>
    <property type="project" value="TreeGrafter"/>
</dbReference>
<dbReference type="EMBL" id="JACTNZ010000005">
    <property type="protein sequence ID" value="KAG5547169.1"/>
    <property type="molecule type" value="Genomic_DNA"/>
</dbReference>
<feature type="region of interest" description="Disordered" evidence="3">
    <location>
        <begin position="446"/>
        <end position="480"/>
    </location>
</feature>